<dbReference type="GO" id="GO:0005576">
    <property type="term" value="C:extracellular region"/>
    <property type="evidence" value="ECO:0007669"/>
    <property type="project" value="InterPro"/>
</dbReference>
<accession>A0A6J1I350</accession>
<dbReference type="GO" id="GO:0098542">
    <property type="term" value="P:defense response to other organism"/>
    <property type="evidence" value="ECO:0007669"/>
    <property type="project" value="UniProtKB-ARBA"/>
</dbReference>
<evidence type="ECO:0000256" key="5">
    <source>
        <dbReference type="ARBA" id="ARBA00023157"/>
    </source>
</evidence>
<dbReference type="InterPro" id="IPR001283">
    <property type="entry name" value="CRISP-related"/>
</dbReference>
<dbReference type="InterPro" id="IPR002413">
    <property type="entry name" value="V5_allergen-like"/>
</dbReference>
<reference evidence="9" key="1">
    <citation type="submission" date="2025-08" db="UniProtKB">
        <authorList>
            <consortium name="RefSeq"/>
        </authorList>
    </citation>
    <scope>IDENTIFICATION</scope>
    <source>
        <tissue evidence="9">Young leaves</tissue>
    </source>
</reference>
<evidence type="ECO:0000256" key="1">
    <source>
        <dbReference type="ARBA" id="ARBA00003143"/>
    </source>
</evidence>
<dbReference type="Gene3D" id="3.40.33.10">
    <property type="entry name" value="CAP"/>
    <property type="match status" value="1"/>
</dbReference>
<dbReference type="RefSeq" id="XP_022971872.1">
    <property type="nucleotide sequence ID" value="XM_023116104.1"/>
</dbReference>
<dbReference type="InterPro" id="IPR018244">
    <property type="entry name" value="Allrgn_V5/Tpx1_CS"/>
</dbReference>
<dbReference type="Proteomes" id="UP000504608">
    <property type="component" value="Unplaced"/>
</dbReference>
<organism evidence="8 9">
    <name type="scientific">Cucurbita maxima</name>
    <name type="common">Pumpkin</name>
    <name type="synonym">Winter squash</name>
    <dbReference type="NCBI Taxonomy" id="3661"/>
    <lineage>
        <taxon>Eukaryota</taxon>
        <taxon>Viridiplantae</taxon>
        <taxon>Streptophyta</taxon>
        <taxon>Embryophyta</taxon>
        <taxon>Tracheophyta</taxon>
        <taxon>Spermatophyta</taxon>
        <taxon>Magnoliopsida</taxon>
        <taxon>eudicotyledons</taxon>
        <taxon>Gunneridae</taxon>
        <taxon>Pentapetalae</taxon>
        <taxon>rosids</taxon>
        <taxon>fabids</taxon>
        <taxon>Cucurbitales</taxon>
        <taxon>Cucurbitaceae</taxon>
        <taxon>Cucurbiteae</taxon>
        <taxon>Cucurbita</taxon>
    </lineage>
</organism>
<evidence type="ECO:0000256" key="3">
    <source>
        <dbReference type="ARBA" id="ARBA00022729"/>
    </source>
</evidence>
<dbReference type="InterPro" id="IPR014044">
    <property type="entry name" value="CAP_dom"/>
</dbReference>
<dbReference type="PANTHER" id="PTHR10334">
    <property type="entry name" value="CYSTEINE-RICH SECRETORY PROTEIN-RELATED"/>
    <property type="match status" value="1"/>
</dbReference>
<dbReference type="PRINTS" id="PR00838">
    <property type="entry name" value="V5ALLERGEN"/>
</dbReference>
<evidence type="ECO:0000313" key="9">
    <source>
        <dbReference type="RefSeq" id="XP_022971872.1"/>
    </source>
</evidence>
<dbReference type="PRINTS" id="PR00837">
    <property type="entry name" value="V5TPXLIKE"/>
</dbReference>
<sequence>MLINTTYVHPISLHTYFHIFFNLYDPISRSFLFCVFCITILPSSLAQDSPQHYVDAHNIARSQVSAVQVGIKPIQWDEELANYATQYANERSNDCQLLHSNGPYGENLAMHPSEMTGIEAVQMWVDEQQFYDYASNTCTEGKMCSHYTQVVWQNTTKVGCAKVRCNNGGTFITCNYDPPGNVIGEWPY</sequence>
<dbReference type="PROSITE" id="PS01010">
    <property type="entry name" value="CRISP_2"/>
    <property type="match status" value="1"/>
</dbReference>
<feature type="domain" description="SCP" evidence="7">
    <location>
        <begin position="48"/>
        <end position="184"/>
    </location>
</feature>
<name>A0A6J1I350_CUCMA</name>
<dbReference type="Pfam" id="PF00188">
    <property type="entry name" value="CAP"/>
    <property type="match status" value="1"/>
</dbReference>
<dbReference type="FunFam" id="3.40.33.10:FF:000006">
    <property type="entry name" value="Putative pathogenesis-related protein 1"/>
    <property type="match status" value="1"/>
</dbReference>
<keyword evidence="8" id="KW-1185">Reference proteome</keyword>
<evidence type="ECO:0000256" key="6">
    <source>
        <dbReference type="ARBA" id="ARBA00023265"/>
    </source>
</evidence>
<comment type="function">
    <text evidence="1">Probably involved in the defense reaction of plants against pathogens.</text>
</comment>
<dbReference type="OrthoDB" id="337038at2759"/>
<comment type="similarity">
    <text evidence="2">Belongs to the CRISP family.</text>
</comment>
<keyword evidence="3" id="KW-0732">Signal</keyword>
<keyword evidence="5" id="KW-1015">Disulfide bond</keyword>
<dbReference type="AlphaFoldDB" id="A0A6J1I350"/>
<protein>
    <submittedName>
        <fullName evidence="9">Pathogenesis-related protein 1-like</fullName>
    </submittedName>
</protein>
<keyword evidence="4" id="KW-0611">Plant defense</keyword>
<evidence type="ECO:0000259" key="7">
    <source>
        <dbReference type="SMART" id="SM00198"/>
    </source>
</evidence>
<gene>
    <name evidence="9" type="primary">LOC111470565</name>
</gene>
<evidence type="ECO:0000256" key="4">
    <source>
        <dbReference type="ARBA" id="ARBA00022821"/>
    </source>
</evidence>
<dbReference type="InterPro" id="IPR035940">
    <property type="entry name" value="CAP_sf"/>
</dbReference>
<evidence type="ECO:0000256" key="2">
    <source>
        <dbReference type="ARBA" id="ARBA00009923"/>
    </source>
</evidence>
<dbReference type="CDD" id="cd05381">
    <property type="entry name" value="CAP_PR-1"/>
    <property type="match status" value="1"/>
</dbReference>
<proteinExistence type="inferred from homology"/>
<dbReference type="SMART" id="SM00198">
    <property type="entry name" value="SCP"/>
    <property type="match status" value="1"/>
</dbReference>
<dbReference type="KEGG" id="cmax:111470565"/>
<dbReference type="GeneID" id="111470565"/>
<evidence type="ECO:0000313" key="8">
    <source>
        <dbReference type="Proteomes" id="UP000504608"/>
    </source>
</evidence>
<keyword evidence="6" id="KW-0568">Pathogenesis-related protein</keyword>
<dbReference type="SUPFAM" id="SSF55797">
    <property type="entry name" value="PR-1-like"/>
    <property type="match status" value="1"/>
</dbReference>